<evidence type="ECO:0000313" key="9">
    <source>
        <dbReference type="EMBL" id="KAE9118584.1"/>
    </source>
</evidence>
<dbReference type="EMBL" id="QXGE01001464">
    <property type="protein sequence ID" value="KAE9292284.1"/>
    <property type="molecule type" value="Genomic_DNA"/>
</dbReference>
<dbReference type="EMBL" id="QXFX01000365">
    <property type="protein sequence ID" value="KAE9118584.1"/>
    <property type="molecule type" value="Genomic_DNA"/>
</dbReference>
<evidence type="ECO:0000313" key="20">
    <source>
        <dbReference type="Proteomes" id="UP000440732"/>
    </source>
</evidence>
<dbReference type="Proteomes" id="UP000429523">
    <property type="component" value="Unassembled WGS sequence"/>
</dbReference>
<dbReference type="InterPro" id="IPR045379">
    <property type="entry name" value="Crinkler_N"/>
</dbReference>
<dbReference type="Proteomes" id="UP000440732">
    <property type="component" value="Unassembled WGS sequence"/>
</dbReference>
<keyword evidence="3" id="KW-0964">Secreted</keyword>
<evidence type="ECO:0000256" key="2">
    <source>
        <dbReference type="ARBA" id="ARBA00004613"/>
    </source>
</evidence>
<evidence type="ECO:0000313" key="11">
    <source>
        <dbReference type="EMBL" id="KAE9221625.1"/>
    </source>
</evidence>
<dbReference type="Proteomes" id="UP000437068">
    <property type="component" value="Unassembled WGS sequence"/>
</dbReference>
<sequence length="236" mass="26930">MVKLLCAIVGVAGSVFPVDIDHGKKVSKLKGAIKDEKMYQFPADELQLFLAKTEDGQWLSDDDALDAMLQSEADMSSFKKMCGSWRLDKKELFEPGILLGKNVVHVLVVVPEQKQQLRVKRERELLSMSRECKLRRMQRQLEQIMVCLPHKQSESCSDATLGQLEKERLKKDQLLIEFAPIENEEAFWSEETQMQADLIEDEAAFDAFVTPHFNTILDDCGLVFVNSAGYRWLSES</sequence>
<dbReference type="Proteomes" id="UP000488956">
    <property type="component" value="Unassembled WGS sequence"/>
</dbReference>
<comment type="caution">
    <text evidence="7">The sequence shown here is derived from an EMBL/GenBank/DDBJ whole genome shotgun (WGS) entry which is preliminary data.</text>
</comment>
<dbReference type="AlphaFoldDB" id="A0A6A3L530"/>
<organism evidence="7 22">
    <name type="scientific">Phytophthora fragariae</name>
    <dbReference type="NCBI Taxonomy" id="53985"/>
    <lineage>
        <taxon>Eukaryota</taxon>
        <taxon>Sar</taxon>
        <taxon>Stramenopiles</taxon>
        <taxon>Oomycota</taxon>
        <taxon>Peronosporomycetes</taxon>
        <taxon>Peronosporales</taxon>
        <taxon>Peronosporaceae</taxon>
        <taxon>Phytophthora</taxon>
    </lineage>
</organism>
<evidence type="ECO:0000313" key="19">
    <source>
        <dbReference type="Proteomes" id="UP000440367"/>
    </source>
</evidence>
<dbReference type="Proteomes" id="UP000460718">
    <property type="component" value="Unassembled WGS sequence"/>
</dbReference>
<dbReference type="Proteomes" id="UP000486351">
    <property type="component" value="Unassembled WGS sequence"/>
</dbReference>
<dbReference type="Proteomes" id="UP000433483">
    <property type="component" value="Unassembled WGS sequence"/>
</dbReference>
<evidence type="ECO:0000313" key="21">
    <source>
        <dbReference type="Proteomes" id="UP000441208"/>
    </source>
</evidence>
<evidence type="ECO:0000313" key="25">
    <source>
        <dbReference type="Proteomes" id="UP000488956"/>
    </source>
</evidence>
<dbReference type="EMBL" id="QXGB01000273">
    <property type="protein sequence ID" value="KAE9221625.1"/>
    <property type="molecule type" value="Genomic_DNA"/>
</dbReference>
<feature type="chain" id="PRO_5033521951" description="Crinkler effector protein N-terminal domain-containing protein" evidence="4">
    <location>
        <begin position="18"/>
        <end position="236"/>
    </location>
</feature>
<dbReference type="GO" id="GO:0005576">
    <property type="term" value="C:extracellular region"/>
    <property type="evidence" value="ECO:0007669"/>
    <property type="project" value="UniProtKB-SubCell"/>
</dbReference>
<keyword evidence="17" id="KW-1185">Reference proteome</keyword>
<reference evidence="22 23" key="1">
    <citation type="submission" date="2018-09" db="EMBL/GenBank/DDBJ databases">
        <title>Genomic investigation of the strawberry pathogen Phytophthora fragariae indicates pathogenicity is determined by transcriptional variation in three key races.</title>
        <authorList>
            <person name="Adams T.M."/>
            <person name="Armitage A.D."/>
            <person name="Sobczyk M.K."/>
            <person name="Bates H.J."/>
            <person name="Dunwell J.M."/>
            <person name="Nellist C.F."/>
            <person name="Harrison R.J."/>
        </authorList>
    </citation>
    <scope>NUCLEOTIDE SEQUENCE [LARGE SCALE GENOMIC DNA]</scope>
    <source>
        <strain evidence="14 18">A4</strain>
        <strain evidence="13 19">BC-1</strain>
        <strain evidence="12 23">BC-23</strain>
        <strain evidence="11 17">NOV-27</strain>
        <strain evidence="10 20">NOV-5</strain>
        <strain evidence="8 21">NOV-71</strain>
        <strain evidence="15 24">NOV-77</strain>
        <strain evidence="6 16">NOV-9</strain>
        <strain evidence="9 25">ONT-3</strain>
        <strain evidence="7 22">SCRP245</strain>
    </source>
</reference>
<evidence type="ECO:0000313" key="6">
    <source>
        <dbReference type="EMBL" id="KAE8942368.1"/>
    </source>
</evidence>
<feature type="signal peptide" evidence="4">
    <location>
        <begin position="1"/>
        <end position="17"/>
    </location>
</feature>
<dbReference type="GO" id="GO:0043657">
    <property type="term" value="C:host cell"/>
    <property type="evidence" value="ECO:0007669"/>
    <property type="project" value="UniProtKB-SubCell"/>
</dbReference>
<evidence type="ECO:0000313" key="12">
    <source>
        <dbReference type="EMBL" id="KAE9243454.1"/>
    </source>
</evidence>
<proteinExistence type="predicted"/>
<dbReference type="EMBL" id="QXGA01000246">
    <property type="protein sequence ID" value="KAE9149276.1"/>
    <property type="molecule type" value="Genomic_DNA"/>
</dbReference>
<gene>
    <name evidence="14" type="ORF">PF001_g18785</name>
    <name evidence="13" type="ORF">PF002_g8112</name>
    <name evidence="12" type="ORF">PF004_g6129</name>
    <name evidence="11" type="ORF">PF005_g7034</name>
    <name evidence="10" type="ORF">PF006_g6222</name>
    <name evidence="8" type="ORF">PF007_g19693</name>
    <name evidence="15" type="ORF">PF008_g8074</name>
    <name evidence="6" type="ORF">PF009_g7879</name>
    <name evidence="9" type="ORF">PF010_g8158</name>
    <name evidence="7" type="ORF">PF011_g7927</name>
</gene>
<evidence type="ECO:0000313" key="8">
    <source>
        <dbReference type="EMBL" id="KAE9089158.1"/>
    </source>
</evidence>
<protein>
    <recommendedName>
        <fullName evidence="5">Crinkler effector protein N-terminal domain-containing protein</fullName>
    </recommendedName>
</protein>
<keyword evidence="4" id="KW-0732">Signal</keyword>
<evidence type="ECO:0000313" key="16">
    <source>
        <dbReference type="Proteomes" id="UP000429523"/>
    </source>
</evidence>
<dbReference type="OrthoDB" id="98441at2759"/>
<dbReference type="Pfam" id="PF20147">
    <property type="entry name" value="Crinkler"/>
    <property type="match status" value="1"/>
</dbReference>
<dbReference type="Proteomes" id="UP000440367">
    <property type="component" value="Unassembled WGS sequence"/>
</dbReference>
<evidence type="ECO:0000313" key="23">
    <source>
        <dbReference type="Proteomes" id="UP000476176"/>
    </source>
</evidence>
<evidence type="ECO:0000313" key="22">
    <source>
        <dbReference type="Proteomes" id="UP000460718"/>
    </source>
</evidence>
<accession>A0A6A3L530</accession>
<evidence type="ECO:0000256" key="1">
    <source>
        <dbReference type="ARBA" id="ARBA00004340"/>
    </source>
</evidence>
<dbReference type="EMBL" id="QXFW01000362">
    <property type="protein sequence ID" value="KAE9014722.1"/>
    <property type="molecule type" value="Genomic_DNA"/>
</dbReference>
<dbReference type="EMBL" id="QXFY01000355">
    <property type="protein sequence ID" value="KAE9346887.1"/>
    <property type="molecule type" value="Genomic_DNA"/>
</dbReference>
<evidence type="ECO:0000313" key="14">
    <source>
        <dbReference type="EMBL" id="KAE9292284.1"/>
    </source>
</evidence>
<evidence type="ECO:0000313" key="17">
    <source>
        <dbReference type="Proteomes" id="UP000433483"/>
    </source>
</evidence>
<evidence type="ECO:0000313" key="24">
    <source>
        <dbReference type="Proteomes" id="UP000486351"/>
    </source>
</evidence>
<name>A0A6A3L530_9STRA</name>
<evidence type="ECO:0000313" key="13">
    <source>
        <dbReference type="EMBL" id="KAE9243753.1"/>
    </source>
</evidence>
<evidence type="ECO:0000313" key="7">
    <source>
        <dbReference type="EMBL" id="KAE9014722.1"/>
    </source>
</evidence>
<dbReference type="EMBL" id="QXGC01000242">
    <property type="protein sequence ID" value="KAE9243454.1"/>
    <property type="molecule type" value="Genomic_DNA"/>
</dbReference>
<evidence type="ECO:0000256" key="4">
    <source>
        <dbReference type="SAM" id="SignalP"/>
    </source>
</evidence>
<dbReference type="EMBL" id="QXFZ01001516">
    <property type="protein sequence ID" value="KAE9089158.1"/>
    <property type="molecule type" value="Genomic_DNA"/>
</dbReference>
<feature type="domain" description="Crinkler effector protein N-terminal" evidence="5">
    <location>
        <begin position="2"/>
        <end position="109"/>
    </location>
</feature>
<dbReference type="Proteomes" id="UP000476176">
    <property type="component" value="Unassembled WGS sequence"/>
</dbReference>
<evidence type="ECO:0000259" key="5">
    <source>
        <dbReference type="Pfam" id="PF20147"/>
    </source>
</evidence>
<dbReference type="Proteomes" id="UP000441208">
    <property type="component" value="Unassembled WGS sequence"/>
</dbReference>
<evidence type="ECO:0000313" key="10">
    <source>
        <dbReference type="EMBL" id="KAE9149276.1"/>
    </source>
</evidence>
<evidence type="ECO:0000313" key="18">
    <source>
        <dbReference type="Proteomes" id="UP000437068"/>
    </source>
</evidence>
<evidence type="ECO:0000313" key="15">
    <source>
        <dbReference type="EMBL" id="KAE9346887.1"/>
    </source>
</evidence>
<dbReference type="EMBL" id="QXGD01000311">
    <property type="protein sequence ID" value="KAE9243753.1"/>
    <property type="molecule type" value="Genomic_DNA"/>
</dbReference>
<dbReference type="EMBL" id="QXGF01000310">
    <property type="protein sequence ID" value="KAE8942368.1"/>
    <property type="molecule type" value="Genomic_DNA"/>
</dbReference>
<evidence type="ECO:0000256" key="3">
    <source>
        <dbReference type="ARBA" id="ARBA00022525"/>
    </source>
</evidence>
<comment type="subcellular location">
    <subcellularLocation>
        <location evidence="1">Host cell</location>
    </subcellularLocation>
    <subcellularLocation>
        <location evidence="2">Secreted</location>
    </subcellularLocation>
</comment>